<dbReference type="EMBL" id="HBGA01004599">
    <property type="protein sequence ID" value="CAD8990489.1"/>
    <property type="molecule type" value="Transcribed_RNA"/>
</dbReference>
<dbReference type="GO" id="GO:0042147">
    <property type="term" value="P:retrograde transport, endosome to Golgi"/>
    <property type="evidence" value="ECO:0007669"/>
    <property type="project" value="InterPro"/>
</dbReference>
<dbReference type="Pfam" id="PF16854">
    <property type="entry name" value="VPS53_C"/>
    <property type="match status" value="1"/>
</dbReference>
<evidence type="ECO:0000259" key="8">
    <source>
        <dbReference type="Pfam" id="PF04100"/>
    </source>
</evidence>
<feature type="compositionally biased region" description="Basic and acidic residues" evidence="7">
    <location>
        <begin position="377"/>
        <end position="390"/>
    </location>
</feature>
<accession>A0A7S1HT61</accession>
<proteinExistence type="inferred from homology"/>
<evidence type="ECO:0000256" key="2">
    <source>
        <dbReference type="ARBA" id="ARBA00004481"/>
    </source>
</evidence>
<evidence type="ECO:0000256" key="1">
    <source>
        <dbReference type="ARBA" id="ARBA00004150"/>
    </source>
</evidence>
<evidence type="ECO:0000256" key="6">
    <source>
        <dbReference type="ARBA" id="ARBA00023136"/>
    </source>
</evidence>
<dbReference type="Pfam" id="PF04100">
    <property type="entry name" value="Vps53_N"/>
    <property type="match status" value="1"/>
</dbReference>
<dbReference type="AlphaFoldDB" id="A0A7S1HT61"/>
<sequence length="810" mass="91707">MSKARPDVSAIADFSKEQFNVVECLDRLFPDEQSLAGLDAFLGDLEGSLHKMDEQLLSSVRTQSVLGTRVGQDLKSTKSAMQVLFGRVTDIKQKAEDSETMINGICRDIRALDNAKQNITLSIKTVKRLQMLESSVSRLQGLCDSEEYTEAAPLLRATRELFQSFTDHEIPSLQQMAAQFNAVRCLLTSKIMDRFPAYDPSTDGPPSDDMAPACACIDAIGEEAPRQFIKAFIQNQLEKYQRKFHRGESSAQLVNTDKRYQWFRRYLQALAEHSDLFPAEWCLPQEMAVEFCLLTNRDLAYQLQAEAATLEVVVLVKAWQKSIDFEKDLSGRWQTVSPLVNKVNREDYSSSEEPDANTLPEHERIKQKYLKHSRQRQRAERREQRQKENGGGEGAPQYRYHGFIASCFEASVQLYVDYEGAQMQETVERLLGEETWGSSAEDGPIGASEILTSASDLFIYTEESLKRSSALSRGPTLFKMHQVWCKNLCLYADKLSSHLNAPKWHDPDRVISMIINTADYWSVIISQLAEEIKIKIEEISRSEVNLGAAEDAFSSLINKSIRALIRGIESKMEPCFSEMLKINWGQVSSVEDQPPYVTSICQIMSEKICAINAFLNTSYVRLLCNKFVVYFMRKFLQQFYKCKRISEQGCQQLLLDLQHLRRSLQGLPNEGNPERFSSASLASYEKLLVKETKKAENVLQILMSPPGDKNLITNYVDLVQHPSIPDFIKLMDLKGMKKAEIGPLVDQLGLNKKVSKTEYVDMEEDLDLQPQEMGTGSVFAGWKRTFGDSIKMGSGKDLALGLGKELLSRT</sequence>
<dbReference type="PANTHER" id="PTHR12820">
    <property type="entry name" value="VACUOLAR SORTING PROTEIN 53"/>
    <property type="match status" value="1"/>
</dbReference>
<keyword evidence="4" id="KW-0967">Endosome</keyword>
<dbReference type="InterPro" id="IPR038260">
    <property type="entry name" value="Vps53_C_sf"/>
</dbReference>
<evidence type="ECO:0000256" key="4">
    <source>
        <dbReference type="ARBA" id="ARBA00022753"/>
    </source>
</evidence>
<gene>
    <name evidence="10" type="ORF">EGYM00392_LOCUS1531</name>
</gene>
<comment type="subcellular location">
    <subcellularLocation>
        <location evidence="2">Endosome membrane</location>
        <topology evidence="2">Peripheral membrane protein</topology>
    </subcellularLocation>
    <subcellularLocation>
        <location evidence="1">Golgi apparatus</location>
        <location evidence="1">trans-Golgi network membrane</location>
        <topology evidence="1">Peripheral membrane protein</topology>
    </subcellularLocation>
</comment>
<dbReference type="PANTHER" id="PTHR12820:SF0">
    <property type="entry name" value="VACUOLAR PROTEIN SORTING-ASSOCIATED PROTEIN 53 HOMOLOG"/>
    <property type="match status" value="1"/>
</dbReference>
<dbReference type="Gene3D" id="1.10.357.110">
    <property type="entry name" value="Vacuolar protein sorting-associated protein 53, C-terminus"/>
    <property type="match status" value="1"/>
</dbReference>
<reference evidence="10" key="1">
    <citation type="submission" date="2021-01" db="EMBL/GenBank/DDBJ databases">
        <authorList>
            <person name="Corre E."/>
            <person name="Pelletier E."/>
            <person name="Niang G."/>
            <person name="Scheremetjew M."/>
            <person name="Finn R."/>
            <person name="Kale V."/>
            <person name="Holt S."/>
            <person name="Cochrane G."/>
            <person name="Meng A."/>
            <person name="Brown T."/>
            <person name="Cohen L."/>
        </authorList>
    </citation>
    <scope>NUCLEOTIDE SEQUENCE</scope>
    <source>
        <strain evidence="10">NIES-381</strain>
    </source>
</reference>
<feature type="compositionally biased region" description="Basic residues" evidence="7">
    <location>
        <begin position="367"/>
        <end position="376"/>
    </location>
</feature>
<dbReference type="GO" id="GO:0000938">
    <property type="term" value="C:GARP complex"/>
    <property type="evidence" value="ECO:0007669"/>
    <property type="project" value="InterPro"/>
</dbReference>
<dbReference type="InterPro" id="IPR039766">
    <property type="entry name" value="Vps53"/>
</dbReference>
<evidence type="ECO:0000313" key="10">
    <source>
        <dbReference type="EMBL" id="CAD8990489.1"/>
    </source>
</evidence>
<organism evidence="10">
    <name type="scientific">Eutreptiella gymnastica</name>
    <dbReference type="NCBI Taxonomy" id="73025"/>
    <lineage>
        <taxon>Eukaryota</taxon>
        <taxon>Discoba</taxon>
        <taxon>Euglenozoa</taxon>
        <taxon>Euglenida</taxon>
        <taxon>Spirocuta</taxon>
        <taxon>Euglenophyceae</taxon>
        <taxon>Eutreptiales</taxon>
        <taxon>Eutreptiaceae</taxon>
        <taxon>Eutreptiella</taxon>
    </lineage>
</organism>
<dbReference type="GO" id="GO:0005829">
    <property type="term" value="C:cytosol"/>
    <property type="evidence" value="ECO:0007669"/>
    <property type="project" value="GOC"/>
</dbReference>
<keyword evidence="5" id="KW-0333">Golgi apparatus</keyword>
<protein>
    <recommendedName>
        <fullName evidence="11">Vps53 N-terminal domain-containing protein</fullName>
    </recommendedName>
</protein>
<dbReference type="GO" id="GO:0010008">
    <property type="term" value="C:endosome membrane"/>
    <property type="evidence" value="ECO:0007669"/>
    <property type="project" value="UniProtKB-SubCell"/>
</dbReference>
<evidence type="ECO:0000259" key="9">
    <source>
        <dbReference type="Pfam" id="PF16854"/>
    </source>
</evidence>
<keyword evidence="6" id="KW-0472">Membrane</keyword>
<evidence type="ECO:0000256" key="5">
    <source>
        <dbReference type="ARBA" id="ARBA00023034"/>
    </source>
</evidence>
<name>A0A7S1HT61_9EUGL</name>
<feature type="region of interest" description="Disordered" evidence="7">
    <location>
        <begin position="345"/>
        <end position="395"/>
    </location>
</feature>
<dbReference type="InterPro" id="IPR031745">
    <property type="entry name" value="Vps53_C"/>
</dbReference>
<feature type="domain" description="Vps53 N-terminal" evidence="8">
    <location>
        <begin position="18"/>
        <end position="432"/>
    </location>
</feature>
<dbReference type="InterPro" id="IPR007234">
    <property type="entry name" value="Vps53_N"/>
</dbReference>
<evidence type="ECO:0000256" key="7">
    <source>
        <dbReference type="SAM" id="MobiDB-lite"/>
    </source>
</evidence>
<comment type="similarity">
    <text evidence="3">Belongs to the VPS53 family.</text>
</comment>
<evidence type="ECO:0008006" key="11">
    <source>
        <dbReference type="Google" id="ProtNLM"/>
    </source>
</evidence>
<feature type="domain" description="Vps53 C-terminal" evidence="9">
    <location>
        <begin position="652"/>
        <end position="736"/>
    </location>
</feature>
<evidence type="ECO:0000256" key="3">
    <source>
        <dbReference type="ARBA" id="ARBA00008628"/>
    </source>
</evidence>